<gene>
    <name evidence="1" type="ORF">GDO78_012445</name>
</gene>
<protein>
    <submittedName>
        <fullName evidence="1">Uncharacterized protein</fullName>
    </submittedName>
</protein>
<proteinExistence type="predicted"/>
<accession>A0A8J6K4X1</accession>
<evidence type="ECO:0000313" key="2">
    <source>
        <dbReference type="Proteomes" id="UP000770717"/>
    </source>
</evidence>
<dbReference type="AlphaFoldDB" id="A0A8J6K4X1"/>
<keyword evidence="2" id="KW-1185">Reference proteome</keyword>
<reference evidence="1" key="1">
    <citation type="thesis" date="2020" institute="ProQuest LLC" country="789 East Eisenhower Parkway, Ann Arbor, MI, USA">
        <title>Comparative Genomics and Chromosome Evolution.</title>
        <authorList>
            <person name="Mudd A.B."/>
        </authorList>
    </citation>
    <scope>NUCLEOTIDE SEQUENCE</scope>
    <source>
        <strain evidence="1">HN-11 Male</strain>
        <tissue evidence="1">Kidney and liver</tissue>
    </source>
</reference>
<evidence type="ECO:0000313" key="1">
    <source>
        <dbReference type="EMBL" id="KAG9478790.1"/>
    </source>
</evidence>
<organism evidence="1 2">
    <name type="scientific">Eleutherodactylus coqui</name>
    <name type="common">Puerto Rican coqui</name>
    <dbReference type="NCBI Taxonomy" id="57060"/>
    <lineage>
        <taxon>Eukaryota</taxon>
        <taxon>Metazoa</taxon>
        <taxon>Chordata</taxon>
        <taxon>Craniata</taxon>
        <taxon>Vertebrata</taxon>
        <taxon>Euteleostomi</taxon>
        <taxon>Amphibia</taxon>
        <taxon>Batrachia</taxon>
        <taxon>Anura</taxon>
        <taxon>Neobatrachia</taxon>
        <taxon>Hyloidea</taxon>
        <taxon>Eleutherodactylidae</taxon>
        <taxon>Eleutherodactylinae</taxon>
        <taxon>Eleutherodactylus</taxon>
        <taxon>Eleutherodactylus</taxon>
    </lineage>
</organism>
<name>A0A8J6K4X1_ELECQ</name>
<comment type="caution">
    <text evidence="1">The sequence shown here is derived from an EMBL/GenBank/DDBJ whole genome shotgun (WGS) entry which is preliminary data.</text>
</comment>
<dbReference type="EMBL" id="WNTK01000008">
    <property type="protein sequence ID" value="KAG9478790.1"/>
    <property type="molecule type" value="Genomic_DNA"/>
</dbReference>
<sequence>MSSWVASHQNNGTINDPLSTQVGHSALYHVTSTVNFSWWTLYGDSCAHFFCERQTLYFCTDQTFSRCSSQEDFYPGLLSHF</sequence>
<dbReference type="Proteomes" id="UP000770717">
    <property type="component" value="Unassembled WGS sequence"/>
</dbReference>